<evidence type="ECO:0000256" key="5">
    <source>
        <dbReference type="ARBA" id="ARBA00022842"/>
    </source>
</evidence>
<evidence type="ECO:0000256" key="8">
    <source>
        <dbReference type="ARBA" id="ARBA00023211"/>
    </source>
</evidence>
<sequence>MARILHVDGYGVKLGVQRGNLVVSENGGRRSVSPGDVDVVVIASSGVSVSSRALRLLARSGVELVVIDSNGDPIGILYMSYYTRTPFTRNAQYEALLDGRGGEIAVEIAYSKIYNQACHVAGITGLDKAFKREVLEALDHSLERLESMRSWAREAELEVVRREVMSVEAAAARHYWAAVAGSLPAGVGFEGRDRGGADPFNKALNYGYGILYSLAWRSLVLAGLDPYAGFLHTDRSGRPVLSFDYVEMFRAHAVDKPLASEFRRGWLPSVDESRIDPGDRRRIAQLVTRALGRRVGGETLGEAVSRYAQRLARSLRRGSRFQGFRGCRGWR</sequence>
<name>U3TCP9_9CREN</name>
<dbReference type="eggNOG" id="arCOG01452">
    <property type="taxonomic scope" value="Archaea"/>
</dbReference>
<proteinExistence type="inferred from homology"/>
<dbReference type="HAMAP" id="MF_01470">
    <property type="entry name" value="Cas1"/>
    <property type="match status" value="1"/>
</dbReference>
<dbReference type="InterPro" id="IPR002729">
    <property type="entry name" value="CRISPR-assoc_Cas1"/>
</dbReference>
<dbReference type="PATRIC" id="fig|1198449.6.peg.353"/>
<evidence type="ECO:0000256" key="7">
    <source>
        <dbReference type="ARBA" id="ARBA00023125"/>
    </source>
</evidence>
<accession>U3TCP9</accession>
<dbReference type="GO" id="GO:0043571">
    <property type="term" value="P:maintenance of CRISPR repeat elements"/>
    <property type="evidence" value="ECO:0007669"/>
    <property type="project" value="UniProtKB-UniRule"/>
</dbReference>
<keyword evidence="2 9" id="KW-0479">Metal-binding</keyword>
<comment type="function">
    <text evidence="9">CRISPR (clustered regularly interspaced short palindromic repeat), is an adaptive immune system that provides protection against mobile genetic elements (viruses, transposable elements and conjugative plasmids). CRISPR clusters contain spacers, sequences complementary to antecedent mobile elements, and target invading nucleic acids. CRISPR clusters are transcribed and processed into CRISPR RNA (crRNA). Acts as a dsDNA endonuclease. Involved in the integration of spacer DNA into the CRISPR cassette.</text>
</comment>
<dbReference type="KEGG" id="acj:ACAM_0346"/>
<dbReference type="EC" id="3.1.-.-" evidence="9"/>
<dbReference type="GO" id="GO:0003677">
    <property type="term" value="F:DNA binding"/>
    <property type="evidence" value="ECO:0007669"/>
    <property type="project" value="UniProtKB-KW"/>
</dbReference>
<keyword evidence="8 9" id="KW-0464">Manganese</keyword>
<dbReference type="PANTHER" id="PTHR34353:SF2">
    <property type="entry name" value="CRISPR-ASSOCIATED ENDONUCLEASE CAS1 1"/>
    <property type="match status" value="1"/>
</dbReference>
<keyword evidence="11" id="KW-1185">Reference proteome</keyword>
<feature type="binding site" evidence="9">
    <location>
        <position position="232"/>
    </location>
    <ligand>
        <name>Mn(2+)</name>
        <dbReference type="ChEBI" id="CHEBI:29035"/>
    </ligand>
</feature>
<dbReference type="STRING" id="1198449.ACAM_0346"/>
<keyword evidence="5 9" id="KW-0460">Magnesium</keyword>
<keyword evidence="6 9" id="KW-0051">Antiviral defense</keyword>
<dbReference type="CDD" id="cd09634">
    <property type="entry name" value="Cas1_I-II-III"/>
    <property type="match status" value="1"/>
</dbReference>
<comment type="subunit">
    <text evidence="9">Homodimer, forms a heterotetramer with a Cas2 homodimer.</text>
</comment>
<dbReference type="InterPro" id="IPR050646">
    <property type="entry name" value="Cas1"/>
</dbReference>
<dbReference type="GO" id="GO:0046872">
    <property type="term" value="F:metal ion binding"/>
    <property type="evidence" value="ECO:0007669"/>
    <property type="project" value="UniProtKB-UniRule"/>
</dbReference>
<evidence type="ECO:0000256" key="2">
    <source>
        <dbReference type="ARBA" id="ARBA00022723"/>
    </source>
</evidence>
<gene>
    <name evidence="9" type="primary">cas1</name>
    <name evidence="10" type="ORF">ACAM_0346</name>
</gene>
<comment type="similarity">
    <text evidence="9">Belongs to the CRISPR-associated endonuclease Cas1 family.</text>
</comment>
<feature type="binding site" evidence="9">
    <location>
        <position position="247"/>
    </location>
    <ligand>
        <name>Mn(2+)</name>
        <dbReference type="ChEBI" id="CHEBI:29035"/>
    </ligand>
</feature>
<dbReference type="Pfam" id="PF01867">
    <property type="entry name" value="Cas_Cas1"/>
    <property type="match status" value="1"/>
</dbReference>
<evidence type="ECO:0000256" key="9">
    <source>
        <dbReference type="HAMAP-Rule" id="MF_01470"/>
    </source>
</evidence>
<organism evidence="10 11">
    <name type="scientific">Aeropyrum camini SY1 = JCM 12091</name>
    <dbReference type="NCBI Taxonomy" id="1198449"/>
    <lineage>
        <taxon>Archaea</taxon>
        <taxon>Thermoproteota</taxon>
        <taxon>Thermoprotei</taxon>
        <taxon>Desulfurococcales</taxon>
        <taxon>Desulfurococcaceae</taxon>
        <taxon>Aeropyrum</taxon>
    </lineage>
</organism>
<evidence type="ECO:0000313" key="10">
    <source>
        <dbReference type="EMBL" id="BAN89815.1"/>
    </source>
</evidence>
<dbReference type="GeneID" id="17109840"/>
<evidence type="ECO:0000313" key="11">
    <source>
        <dbReference type="Proteomes" id="UP000016887"/>
    </source>
</evidence>
<dbReference type="EMBL" id="AP012489">
    <property type="protein sequence ID" value="BAN89815.1"/>
    <property type="molecule type" value="Genomic_DNA"/>
</dbReference>
<dbReference type="GO" id="GO:0051607">
    <property type="term" value="P:defense response to virus"/>
    <property type="evidence" value="ECO:0007669"/>
    <property type="project" value="UniProtKB-UniRule"/>
</dbReference>
<evidence type="ECO:0000256" key="3">
    <source>
        <dbReference type="ARBA" id="ARBA00022759"/>
    </source>
</evidence>
<dbReference type="NCBIfam" id="TIGR00287">
    <property type="entry name" value="cas1"/>
    <property type="match status" value="1"/>
</dbReference>
<dbReference type="GO" id="GO:0016787">
    <property type="term" value="F:hydrolase activity"/>
    <property type="evidence" value="ECO:0007669"/>
    <property type="project" value="UniProtKB-KW"/>
</dbReference>
<dbReference type="PANTHER" id="PTHR34353">
    <property type="entry name" value="CRISPR-ASSOCIATED ENDONUCLEASE CAS1 1"/>
    <property type="match status" value="1"/>
</dbReference>
<dbReference type="Proteomes" id="UP000016887">
    <property type="component" value="Chromosome"/>
</dbReference>
<dbReference type="Gene3D" id="1.20.120.920">
    <property type="entry name" value="CRISPR-associated endonuclease Cas1, C-terminal domain"/>
    <property type="match status" value="1"/>
</dbReference>
<dbReference type="OrthoDB" id="2216at2157"/>
<dbReference type="InterPro" id="IPR042206">
    <property type="entry name" value="CRISPR-assoc_Cas1_C"/>
</dbReference>
<reference evidence="10 11" key="1">
    <citation type="journal article" date="2013" name="Appl. Environ. Microbiol.">
        <title>Variation of the Virus-Related Elements within Syntenic Genomes of the Hyperthermophilic Archaeon Aeropyrum.</title>
        <authorList>
            <person name="Daifuku T."/>
            <person name="Yoshida T."/>
            <person name="Kitamura T."/>
            <person name="Kawaichi S."/>
            <person name="Inoue T."/>
            <person name="Nomura K."/>
            <person name="Yoshida Y."/>
            <person name="Kuno S."/>
            <person name="Sako Y."/>
        </authorList>
    </citation>
    <scope>NUCLEOTIDE SEQUENCE [LARGE SCALE GENOMIC DNA]</scope>
    <source>
        <strain evidence="10 11">SY1</strain>
    </source>
</reference>
<feature type="binding site" evidence="9">
    <location>
        <position position="168"/>
    </location>
    <ligand>
        <name>Mn(2+)</name>
        <dbReference type="ChEBI" id="CHEBI:29035"/>
    </ligand>
</feature>
<keyword evidence="7 9" id="KW-0238">DNA-binding</keyword>
<dbReference type="GO" id="GO:0004519">
    <property type="term" value="F:endonuclease activity"/>
    <property type="evidence" value="ECO:0007669"/>
    <property type="project" value="UniProtKB-UniRule"/>
</dbReference>
<comment type="cofactor">
    <cofactor evidence="9">
        <name>Mg(2+)</name>
        <dbReference type="ChEBI" id="CHEBI:18420"/>
    </cofactor>
    <cofactor evidence="9">
        <name>Mn(2+)</name>
        <dbReference type="ChEBI" id="CHEBI:29035"/>
    </cofactor>
</comment>
<keyword evidence="1 9" id="KW-0540">Nuclease</keyword>
<keyword evidence="4 9" id="KW-0378">Hydrolase</keyword>
<evidence type="ECO:0000256" key="4">
    <source>
        <dbReference type="ARBA" id="ARBA00022801"/>
    </source>
</evidence>
<keyword evidence="3 9" id="KW-0255">Endonuclease</keyword>
<evidence type="ECO:0000256" key="1">
    <source>
        <dbReference type="ARBA" id="ARBA00022722"/>
    </source>
</evidence>
<dbReference type="Gene3D" id="3.100.10.20">
    <property type="entry name" value="CRISPR-associated endonuclease Cas1, N-terminal domain"/>
    <property type="match status" value="1"/>
</dbReference>
<dbReference type="RefSeq" id="WP_022541092.1">
    <property type="nucleotide sequence ID" value="NC_022521.1"/>
</dbReference>
<dbReference type="InterPro" id="IPR042211">
    <property type="entry name" value="CRISPR-assoc_Cas1_N"/>
</dbReference>
<evidence type="ECO:0000256" key="6">
    <source>
        <dbReference type="ARBA" id="ARBA00023118"/>
    </source>
</evidence>
<protein>
    <recommendedName>
        <fullName evidence="9">CRISPR-associated endonuclease Cas1</fullName>
        <ecNumber evidence="9">3.1.-.-</ecNumber>
    </recommendedName>
</protein>
<dbReference type="AlphaFoldDB" id="U3TCP9"/>